<dbReference type="Proteomes" id="UP000502260">
    <property type="component" value="Chromosome"/>
</dbReference>
<evidence type="ECO:0000313" key="5">
    <source>
        <dbReference type="Proteomes" id="UP000502260"/>
    </source>
</evidence>
<dbReference type="Gene3D" id="3.40.50.1820">
    <property type="entry name" value="alpha/beta hydrolase"/>
    <property type="match status" value="1"/>
</dbReference>
<sequence>MLTLALTLAGIALAVAGFHGLIRWSLRAPRVVERETPAKFGLAYEDVRIPGAGGKSLFGWLVPSAAGEGAPALVILHGWGGNAETMLPLVPALHRAGFALLLIDARNHGKSDADTFSSLPRFAEDLDHALDWLKVRRGVKPDRLGVVGHSVGAAAALLAASRRHDLAAVVSIAAFAHPAGMMRRLLKSWRIPYLPFGWYVLRYVQKVIGYRFDDIAPLSTIAHARCPVLLVHGTEDTTVPVAEAELLHARRGGKQGRLLLVKGSHDSYEELDRQIGDVIDFLDSALKPGNSPDSANKPASRSGT</sequence>
<dbReference type="InterPro" id="IPR050261">
    <property type="entry name" value="FrsA_esterase"/>
</dbReference>
<keyword evidence="5" id="KW-1185">Reference proteome</keyword>
<evidence type="ECO:0000256" key="2">
    <source>
        <dbReference type="ARBA" id="ARBA00038115"/>
    </source>
</evidence>
<dbReference type="AlphaFoldDB" id="A0A6F8VGC8"/>
<comment type="similarity">
    <text evidence="2">Belongs to the AB hydrolase superfamily. FUS2 hydrolase family.</text>
</comment>
<name>A0A6F8VGC8_9PROT</name>
<evidence type="ECO:0000313" key="4">
    <source>
        <dbReference type="EMBL" id="BCB28002.1"/>
    </source>
</evidence>
<protein>
    <recommendedName>
        <fullName evidence="3">AB hydrolase-1 domain-containing protein</fullName>
    </recommendedName>
</protein>
<dbReference type="PANTHER" id="PTHR22946">
    <property type="entry name" value="DIENELACTONE HYDROLASE DOMAIN-CONTAINING PROTEIN-RELATED"/>
    <property type="match status" value="1"/>
</dbReference>
<gene>
    <name evidence="4" type="ORF">SKTS_28880</name>
</gene>
<dbReference type="InterPro" id="IPR000073">
    <property type="entry name" value="AB_hydrolase_1"/>
</dbReference>
<dbReference type="GO" id="GO:0052689">
    <property type="term" value="F:carboxylic ester hydrolase activity"/>
    <property type="evidence" value="ECO:0007669"/>
    <property type="project" value="UniProtKB-ARBA"/>
</dbReference>
<proteinExistence type="inferred from homology"/>
<accession>A0A6F8VGC8</accession>
<dbReference type="RefSeq" id="WP_173066637.1">
    <property type="nucleotide sequence ID" value="NZ_AP022853.1"/>
</dbReference>
<keyword evidence="1" id="KW-0378">Hydrolase</keyword>
<evidence type="ECO:0000256" key="1">
    <source>
        <dbReference type="ARBA" id="ARBA00022801"/>
    </source>
</evidence>
<dbReference type="InterPro" id="IPR029058">
    <property type="entry name" value="AB_hydrolase_fold"/>
</dbReference>
<dbReference type="Pfam" id="PF00561">
    <property type="entry name" value="Abhydrolase_1"/>
    <property type="match status" value="1"/>
</dbReference>
<evidence type="ECO:0000259" key="3">
    <source>
        <dbReference type="Pfam" id="PF00561"/>
    </source>
</evidence>
<organism evidence="4 5">
    <name type="scientific">Sulfurimicrobium lacus</name>
    <dbReference type="NCBI Taxonomy" id="2715678"/>
    <lineage>
        <taxon>Bacteria</taxon>
        <taxon>Pseudomonadati</taxon>
        <taxon>Pseudomonadota</taxon>
        <taxon>Betaproteobacteria</taxon>
        <taxon>Nitrosomonadales</taxon>
        <taxon>Sulfuricellaceae</taxon>
        <taxon>Sulfurimicrobium</taxon>
    </lineage>
</organism>
<reference evidence="5" key="1">
    <citation type="submission" date="2020-03" db="EMBL/GenBank/DDBJ databases">
        <title>Complete genome sequence of sulfur-oxidizing bacterium skT11.</title>
        <authorList>
            <person name="Kanda M."/>
            <person name="Kojima H."/>
            <person name="Fukui M."/>
        </authorList>
    </citation>
    <scope>NUCLEOTIDE SEQUENCE [LARGE SCALE GENOMIC DNA]</scope>
    <source>
        <strain evidence="5">skT11</strain>
    </source>
</reference>
<dbReference type="KEGG" id="slac:SKTS_28880"/>
<dbReference type="SUPFAM" id="SSF53474">
    <property type="entry name" value="alpha/beta-Hydrolases"/>
    <property type="match status" value="1"/>
</dbReference>
<dbReference type="PANTHER" id="PTHR22946:SF9">
    <property type="entry name" value="POLYKETIDE TRANSFERASE AF380"/>
    <property type="match status" value="1"/>
</dbReference>
<feature type="domain" description="AB hydrolase-1" evidence="3">
    <location>
        <begin position="71"/>
        <end position="189"/>
    </location>
</feature>
<dbReference type="EMBL" id="AP022853">
    <property type="protein sequence ID" value="BCB28002.1"/>
    <property type="molecule type" value="Genomic_DNA"/>
</dbReference>